<proteinExistence type="predicted"/>
<reference evidence="2 3" key="1">
    <citation type="submission" date="2017-01" db="EMBL/GenBank/DDBJ databases">
        <title>Novel large sulfur bacteria in the metagenomes of groundwater-fed chemosynthetic microbial mats in the Lake Huron basin.</title>
        <authorList>
            <person name="Sharrar A.M."/>
            <person name="Flood B.E."/>
            <person name="Bailey J.V."/>
            <person name="Jones D.S."/>
            <person name="Biddanda B."/>
            <person name="Ruberg S.A."/>
            <person name="Marcus D.N."/>
            <person name="Dick G.J."/>
        </authorList>
    </citation>
    <scope>NUCLEOTIDE SEQUENCE [LARGE SCALE GENOMIC DNA]</scope>
    <source>
        <strain evidence="2">A8</strain>
    </source>
</reference>
<dbReference type="Proteomes" id="UP000192491">
    <property type="component" value="Unassembled WGS sequence"/>
</dbReference>
<gene>
    <name evidence="2" type="ORF">BWK73_26495</name>
</gene>
<dbReference type="Pfam" id="PF07362">
    <property type="entry name" value="CcdA"/>
    <property type="match status" value="1"/>
</dbReference>
<dbReference type="InterPro" id="IPR009956">
    <property type="entry name" value="Post-segregation_anti-tox_CcdA"/>
</dbReference>
<dbReference type="EMBL" id="MTEJ01000188">
    <property type="protein sequence ID" value="OQX08046.1"/>
    <property type="molecule type" value="Genomic_DNA"/>
</dbReference>
<name>A0A1Y1QL86_9GAMM</name>
<evidence type="ECO:0000313" key="3">
    <source>
        <dbReference type="Proteomes" id="UP000192491"/>
    </source>
</evidence>
<evidence type="ECO:0000313" key="2">
    <source>
        <dbReference type="EMBL" id="OQX08046.1"/>
    </source>
</evidence>
<dbReference type="AlphaFoldDB" id="A0A1Y1QL86"/>
<sequence>MQNLFIYDPKAPKRASNLSINSSLLEQARHYKINLSKLLEKTLIDTLQQKKSEEWLKQNRSALHAYNERIEQRGVFSDGLRRF</sequence>
<evidence type="ECO:0000256" key="1">
    <source>
        <dbReference type="ARBA" id="ARBA00022649"/>
    </source>
</evidence>
<comment type="caution">
    <text evidence="2">The sequence shown here is derived from an EMBL/GenBank/DDBJ whole genome shotgun (WGS) entry which is preliminary data.</text>
</comment>
<accession>A0A1Y1QL86</accession>
<organism evidence="2 3">
    <name type="scientific">Thiothrix lacustris</name>
    <dbReference type="NCBI Taxonomy" id="525917"/>
    <lineage>
        <taxon>Bacteria</taxon>
        <taxon>Pseudomonadati</taxon>
        <taxon>Pseudomonadota</taxon>
        <taxon>Gammaproteobacteria</taxon>
        <taxon>Thiotrichales</taxon>
        <taxon>Thiotrichaceae</taxon>
        <taxon>Thiothrix</taxon>
    </lineage>
</organism>
<protein>
    <submittedName>
        <fullName evidence="2">Acetoacetyl-CoA synthase</fullName>
    </submittedName>
</protein>
<keyword evidence="1" id="KW-1277">Toxin-antitoxin system</keyword>